<feature type="compositionally biased region" description="Basic and acidic residues" evidence="2">
    <location>
        <begin position="130"/>
        <end position="156"/>
    </location>
</feature>
<dbReference type="Pfam" id="PF00403">
    <property type="entry name" value="HMA"/>
    <property type="match status" value="2"/>
</dbReference>
<evidence type="ECO:0000313" key="5">
    <source>
        <dbReference type="Proteomes" id="UP000325081"/>
    </source>
</evidence>
<dbReference type="SUPFAM" id="SSF55008">
    <property type="entry name" value="HMA, heavy metal-associated domain"/>
    <property type="match status" value="2"/>
</dbReference>
<feature type="compositionally biased region" description="Basic and acidic residues" evidence="2">
    <location>
        <begin position="253"/>
        <end position="268"/>
    </location>
</feature>
<dbReference type="PROSITE" id="PS50846">
    <property type="entry name" value="HMA_2"/>
    <property type="match status" value="2"/>
</dbReference>
<name>A0A5A7PLC0_STRAF</name>
<dbReference type="GO" id="GO:0016020">
    <property type="term" value="C:membrane"/>
    <property type="evidence" value="ECO:0007669"/>
    <property type="project" value="UniProtKB-SubCell"/>
</dbReference>
<dbReference type="EMBL" id="BKCP01004739">
    <property type="protein sequence ID" value="GER33504.1"/>
    <property type="molecule type" value="Genomic_DNA"/>
</dbReference>
<dbReference type="Gene3D" id="3.30.70.100">
    <property type="match status" value="2"/>
</dbReference>
<dbReference type="InterPro" id="IPR044594">
    <property type="entry name" value="HIPP01/3/5/6"/>
</dbReference>
<comment type="caution">
    <text evidence="4">The sequence shown here is derived from an EMBL/GenBank/DDBJ whole genome shotgun (WGS) entry which is preliminary data.</text>
</comment>
<feature type="region of interest" description="Disordered" evidence="2">
    <location>
        <begin position="126"/>
        <end position="163"/>
    </location>
</feature>
<keyword evidence="5" id="KW-1185">Reference proteome</keyword>
<dbReference type="CDD" id="cd00371">
    <property type="entry name" value="HMA"/>
    <property type="match status" value="1"/>
</dbReference>
<feature type="domain" description="HMA" evidence="3">
    <location>
        <begin position="170"/>
        <end position="237"/>
    </location>
</feature>
<sequence>MHISLSFPFLSLLNRTLNSILHSAGTPLPGFAMVEKCVFPQKKKKNSSNQQKSKDDNNSNVTTVILKADLHCEGCVSKVLKCIRSFSGVQKASIGDVQQITVVGKVDPARLCEKLEKKTHKRIEIISPSNDKKGIEEKDGNGGKEGKPGKKNEIKGKNSNIKNTKEKLPVTTAVLKVHLHCHGCTQKICKLVTKTKGYEDMKMDKVKELVTVRGAMDMSALANSLKKHLKREVQILPQAEKKDNSDKVINKVQKEKENEKEKEKEKGGGSKTTSGAGEKAVPSGPEKTQGNNKAKSQVGPVLNGPGFVVEQFHYSPCEFGSHHAPQIFSDENPNACCGPMNEGSLWAHAVIDFTAVKNLALVIQKWGCGKKASRFRPNFGECSGGCTGQYGVVPCHCKRGQE</sequence>
<dbReference type="Proteomes" id="UP000325081">
    <property type="component" value="Unassembled WGS sequence"/>
</dbReference>
<dbReference type="OrthoDB" id="773760at2759"/>
<organism evidence="4 5">
    <name type="scientific">Striga asiatica</name>
    <name type="common">Asiatic witchweed</name>
    <name type="synonym">Buchnera asiatica</name>
    <dbReference type="NCBI Taxonomy" id="4170"/>
    <lineage>
        <taxon>Eukaryota</taxon>
        <taxon>Viridiplantae</taxon>
        <taxon>Streptophyta</taxon>
        <taxon>Embryophyta</taxon>
        <taxon>Tracheophyta</taxon>
        <taxon>Spermatophyta</taxon>
        <taxon>Magnoliopsida</taxon>
        <taxon>eudicotyledons</taxon>
        <taxon>Gunneridae</taxon>
        <taxon>Pentapetalae</taxon>
        <taxon>asterids</taxon>
        <taxon>lamiids</taxon>
        <taxon>Lamiales</taxon>
        <taxon>Orobanchaceae</taxon>
        <taxon>Buchnereae</taxon>
        <taxon>Striga</taxon>
    </lineage>
</organism>
<proteinExistence type="predicted"/>
<evidence type="ECO:0000256" key="2">
    <source>
        <dbReference type="SAM" id="MobiDB-lite"/>
    </source>
</evidence>
<gene>
    <name evidence="4" type="ORF">STAS_09651</name>
</gene>
<feature type="region of interest" description="Disordered" evidence="2">
    <location>
        <begin position="253"/>
        <end position="299"/>
    </location>
</feature>
<dbReference type="GO" id="GO:0009626">
    <property type="term" value="P:plant-type hypersensitive response"/>
    <property type="evidence" value="ECO:0007669"/>
    <property type="project" value="UniProtKB-KW"/>
</dbReference>
<dbReference type="AlphaFoldDB" id="A0A5A7PLC0"/>
<dbReference type="InterPro" id="IPR006121">
    <property type="entry name" value="HMA_dom"/>
</dbReference>
<protein>
    <submittedName>
        <fullName evidence="4">Heavy metal transport/detoxification superfamily protein</fullName>
    </submittedName>
</protein>
<evidence type="ECO:0000259" key="3">
    <source>
        <dbReference type="PROSITE" id="PS50846"/>
    </source>
</evidence>
<accession>A0A5A7PLC0</accession>
<dbReference type="GO" id="GO:0046872">
    <property type="term" value="F:metal ion binding"/>
    <property type="evidence" value="ECO:0007669"/>
    <property type="project" value="InterPro"/>
</dbReference>
<evidence type="ECO:0000256" key="1">
    <source>
        <dbReference type="ARBA" id="ARBA00004170"/>
    </source>
</evidence>
<dbReference type="InterPro" id="IPR036163">
    <property type="entry name" value="HMA_dom_sf"/>
</dbReference>
<feature type="domain" description="HMA" evidence="3">
    <location>
        <begin position="61"/>
        <end position="124"/>
    </location>
</feature>
<dbReference type="PANTHER" id="PTHR46413">
    <property type="entry name" value="HEAVY METAL-ASSOCIATED ISOPRENYLATED PLANT PROTEIN 6"/>
    <property type="match status" value="1"/>
</dbReference>
<evidence type="ECO:0000313" key="4">
    <source>
        <dbReference type="EMBL" id="GER33504.1"/>
    </source>
</evidence>
<reference evidence="5" key="1">
    <citation type="journal article" date="2019" name="Curr. Biol.">
        <title>Genome Sequence of Striga asiatica Provides Insight into the Evolution of Plant Parasitism.</title>
        <authorList>
            <person name="Yoshida S."/>
            <person name="Kim S."/>
            <person name="Wafula E.K."/>
            <person name="Tanskanen J."/>
            <person name="Kim Y.M."/>
            <person name="Honaas L."/>
            <person name="Yang Z."/>
            <person name="Spallek T."/>
            <person name="Conn C.E."/>
            <person name="Ichihashi Y."/>
            <person name="Cheong K."/>
            <person name="Cui S."/>
            <person name="Der J.P."/>
            <person name="Gundlach H."/>
            <person name="Jiao Y."/>
            <person name="Hori C."/>
            <person name="Ishida J.K."/>
            <person name="Kasahara H."/>
            <person name="Kiba T."/>
            <person name="Kim M.S."/>
            <person name="Koo N."/>
            <person name="Laohavisit A."/>
            <person name="Lee Y.H."/>
            <person name="Lumba S."/>
            <person name="McCourt P."/>
            <person name="Mortimer J.C."/>
            <person name="Mutuku J.M."/>
            <person name="Nomura T."/>
            <person name="Sasaki-Sekimoto Y."/>
            <person name="Seto Y."/>
            <person name="Wang Y."/>
            <person name="Wakatake T."/>
            <person name="Sakakibara H."/>
            <person name="Demura T."/>
            <person name="Yamaguchi S."/>
            <person name="Yoneyama K."/>
            <person name="Manabe R.I."/>
            <person name="Nelson D.C."/>
            <person name="Schulman A.H."/>
            <person name="Timko M.P."/>
            <person name="dePamphilis C.W."/>
            <person name="Choi D."/>
            <person name="Shirasu K."/>
        </authorList>
    </citation>
    <scope>NUCLEOTIDE SEQUENCE [LARGE SCALE GENOMIC DNA]</scope>
    <source>
        <strain evidence="5">cv. UVA1</strain>
    </source>
</reference>
<dbReference type="PANTHER" id="PTHR46413:SF34">
    <property type="entry name" value="HEAVY METAL-ASSOCIATED ISOPRENYLATED PLANT PROTEIN 3-LIKE"/>
    <property type="match status" value="1"/>
</dbReference>
<comment type="subcellular location">
    <subcellularLocation>
        <location evidence="1">Membrane</location>
        <topology evidence="1">Peripheral membrane protein</topology>
    </subcellularLocation>
</comment>
<feature type="compositionally biased region" description="Polar residues" evidence="2">
    <location>
        <begin position="286"/>
        <end position="295"/>
    </location>
</feature>